<dbReference type="PROSITE" id="PS50928">
    <property type="entry name" value="ABC_TM1"/>
    <property type="match status" value="1"/>
</dbReference>
<evidence type="ECO:0000256" key="4">
    <source>
        <dbReference type="ARBA" id="ARBA00022692"/>
    </source>
</evidence>
<feature type="transmembrane region" description="Helical" evidence="7">
    <location>
        <begin position="86"/>
        <end position="111"/>
    </location>
</feature>
<dbReference type="CDD" id="cd06261">
    <property type="entry name" value="TM_PBP2"/>
    <property type="match status" value="1"/>
</dbReference>
<dbReference type="GO" id="GO:0005886">
    <property type="term" value="C:plasma membrane"/>
    <property type="evidence" value="ECO:0007669"/>
    <property type="project" value="UniProtKB-SubCell"/>
</dbReference>
<evidence type="ECO:0000256" key="3">
    <source>
        <dbReference type="ARBA" id="ARBA00022475"/>
    </source>
</evidence>
<sequence>MSITLDTGRGRLRRRQRASWSVILCMTVIIVVGLLALLGELIAPQAPDAQMTSLGMSGPSAEHWLGTDQLGRDIFSRLIVGAQTAFVGPLVIAACSLVIGDLLGLVAGYFGGWVDSLIMRWVDLMWSIPSLLVIIVVAGAFGGGYWLAIGLLIVLVVPMDVRVVRGATLEQVPRPYVESAKTLGVSNIRILVSHIWPNIAPVAVANSFLIFATALVTLSGLSFLGLGVNPGTPDWGLMLAENLDLLFISPVAALAPGLMIVMTAASMNVFGDWIYERLSERGASR</sequence>
<feature type="domain" description="ABC transmembrane type-1" evidence="8">
    <location>
        <begin position="86"/>
        <end position="271"/>
    </location>
</feature>
<keyword evidence="5 7" id="KW-1133">Transmembrane helix</keyword>
<evidence type="ECO:0000256" key="5">
    <source>
        <dbReference type="ARBA" id="ARBA00022989"/>
    </source>
</evidence>
<dbReference type="PANTHER" id="PTHR43386">
    <property type="entry name" value="OLIGOPEPTIDE TRANSPORT SYSTEM PERMEASE PROTEIN APPC"/>
    <property type="match status" value="1"/>
</dbReference>
<evidence type="ECO:0000256" key="7">
    <source>
        <dbReference type="RuleBase" id="RU363032"/>
    </source>
</evidence>
<dbReference type="RefSeq" id="WP_179659619.1">
    <property type="nucleotide sequence ID" value="NZ_JACBZR010000001.1"/>
</dbReference>
<dbReference type="PANTHER" id="PTHR43386:SF1">
    <property type="entry name" value="D,D-DIPEPTIDE TRANSPORT SYSTEM PERMEASE PROTEIN DDPC-RELATED"/>
    <property type="match status" value="1"/>
</dbReference>
<feature type="transmembrane region" description="Helical" evidence="7">
    <location>
        <begin position="131"/>
        <end position="157"/>
    </location>
</feature>
<proteinExistence type="inferred from homology"/>
<dbReference type="Gene3D" id="1.10.3720.10">
    <property type="entry name" value="MetI-like"/>
    <property type="match status" value="1"/>
</dbReference>
<organism evidence="9 10">
    <name type="scientific">Nocardioides panzhihuensis</name>
    <dbReference type="NCBI Taxonomy" id="860243"/>
    <lineage>
        <taxon>Bacteria</taxon>
        <taxon>Bacillati</taxon>
        <taxon>Actinomycetota</taxon>
        <taxon>Actinomycetes</taxon>
        <taxon>Propionibacteriales</taxon>
        <taxon>Nocardioidaceae</taxon>
        <taxon>Nocardioides</taxon>
    </lineage>
</organism>
<dbReference type="InterPro" id="IPR050366">
    <property type="entry name" value="BP-dependent_transpt_permease"/>
</dbReference>
<dbReference type="SUPFAM" id="SSF161098">
    <property type="entry name" value="MetI-like"/>
    <property type="match status" value="1"/>
</dbReference>
<dbReference type="InterPro" id="IPR035906">
    <property type="entry name" value="MetI-like_sf"/>
</dbReference>
<evidence type="ECO:0000313" key="9">
    <source>
        <dbReference type="EMBL" id="NYI79292.1"/>
    </source>
</evidence>
<gene>
    <name evidence="9" type="ORF">BJ988_003940</name>
</gene>
<dbReference type="Pfam" id="PF00528">
    <property type="entry name" value="BPD_transp_1"/>
    <property type="match status" value="1"/>
</dbReference>
<evidence type="ECO:0000256" key="6">
    <source>
        <dbReference type="ARBA" id="ARBA00023136"/>
    </source>
</evidence>
<comment type="subcellular location">
    <subcellularLocation>
        <location evidence="1 7">Cell membrane</location>
        <topology evidence="1 7">Multi-pass membrane protein</topology>
    </subcellularLocation>
</comment>
<dbReference type="EMBL" id="JACBZR010000001">
    <property type="protein sequence ID" value="NYI79292.1"/>
    <property type="molecule type" value="Genomic_DNA"/>
</dbReference>
<comment type="caution">
    <text evidence="9">The sequence shown here is derived from an EMBL/GenBank/DDBJ whole genome shotgun (WGS) entry which is preliminary data.</text>
</comment>
<reference evidence="9 10" key="1">
    <citation type="submission" date="2020-07" db="EMBL/GenBank/DDBJ databases">
        <title>Sequencing the genomes of 1000 actinobacteria strains.</title>
        <authorList>
            <person name="Klenk H.-P."/>
        </authorList>
    </citation>
    <scope>NUCLEOTIDE SEQUENCE [LARGE SCALE GENOMIC DNA]</scope>
    <source>
        <strain evidence="9 10">DSM 26487</strain>
    </source>
</reference>
<keyword evidence="3" id="KW-1003">Cell membrane</keyword>
<accession>A0A7Z0DPK5</accession>
<protein>
    <submittedName>
        <fullName evidence="9">Peptide/nickel transport system permease protein</fullName>
    </submittedName>
</protein>
<dbReference type="Proteomes" id="UP000564496">
    <property type="component" value="Unassembled WGS sequence"/>
</dbReference>
<evidence type="ECO:0000256" key="2">
    <source>
        <dbReference type="ARBA" id="ARBA00022448"/>
    </source>
</evidence>
<keyword evidence="4 7" id="KW-0812">Transmembrane</keyword>
<keyword evidence="6 7" id="KW-0472">Membrane</keyword>
<dbReference type="GO" id="GO:0055085">
    <property type="term" value="P:transmembrane transport"/>
    <property type="evidence" value="ECO:0007669"/>
    <property type="project" value="InterPro"/>
</dbReference>
<dbReference type="InterPro" id="IPR000515">
    <property type="entry name" value="MetI-like"/>
</dbReference>
<feature type="transmembrane region" description="Helical" evidence="7">
    <location>
        <begin position="245"/>
        <end position="271"/>
    </location>
</feature>
<dbReference type="AlphaFoldDB" id="A0A7Z0DPK5"/>
<evidence type="ECO:0000256" key="1">
    <source>
        <dbReference type="ARBA" id="ARBA00004651"/>
    </source>
</evidence>
<name>A0A7Z0DPK5_9ACTN</name>
<keyword evidence="2 7" id="KW-0813">Transport</keyword>
<feature type="transmembrane region" description="Helical" evidence="7">
    <location>
        <begin position="199"/>
        <end position="225"/>
    </location>
</feature>
<evidence type="ECO:0000259" key="8">
    <source>
        <dbReference type="PROSITE" id="PS50928"/>
    </source>
</evidence>
<comment type="similarity">
    <text evidence="7">Belongs to the binding-protein-dependent transport system permease family.</text>
</comment>
<keyword evidence="10" id="KW-1185">Reference proteome</keyword>
<feature type="transmembrane region" description="Helical" evidence="7">
    <location>
        <begin position="20"/>
        <end position="43"/>
    </location>
</feature>
<evidence type="ECO:0000313" key="10">
    <source>
        <dbReference type="Proteomes" id="UP000564496"/>
    </source>
</evidence>